<evidence type="ECO:0000313" key="3">
    <source>
        <dbReference type="Proteomes" id="UP000267019"/>
    </source>
</evidence>
<dbReference type="InterPro" id="IPR028345">
    <property type="entry name" value="Antibiotic_NAT-like"/>
</dbReference>
<comment type="caution">
    <text evidence="2">The sequence shown here is derived from an EMBL/GenBank/DDBJ whole genome shotgun (WGS) entry which is preliminary data.</text>
</comment>
<dbReference type="SUPFAM" id="SSF110710">
    <property type="entry name" value="TTHA0583/YokD-like"/>
    <property type="match status" value="1"/>
</dbReference>
<dbReference type="EMBL" id="RBIJ01000005">
    <property type="protein sequence ID" value="RKQ83851.1"/>
    <property type="molecule type" value="Genomic_DNA"/>
</dbReference>
<reference evidence="2 3" key="1">
    <citation type="submission" date="2018-10" db="EMBL/GenBank/DDBJ databases">
        <title>Genomic Encyclopedia of Type Strains, Phase IV (KMG-IV): sequencing the most valuable type-strain genomes for metagenomic binning, comparative biology and taxonomic classification.</title>
        <authorList>
            <person name="Goeker M."/>
        </authorList>
    </citation>
    <scope>NUCLEOTIDE SEQUENCE [LARGE SCALE GENOMIC DNA]</scope>
    <source>
        <strain evidence="2 3">DSM 22653</strain>
    </source>
</reference>
<dbReference type="InterPro" id="IPR006340">
    <property type="entry name" value="DUF436"/>
</dbReference>
<dbReference type="Gene3D" id="3.40.50.10360">
    <property type="entry name" value="Hypothetical protein TT1679"/>
    <property type="match status" value="1"/>
</dbReference>
<name>A0A660KTD3_9BACL</name>
<dbReference type="Pfam" id="PF04260">
    <property type="entry name" value="DUF436"/>
    <property type="match status" value="1"/>
</dbReference>
<sequence>MEGERHGGGIEEAAEAFRADLAYLGERFPLSSQHLLVVGLSTSEVVGLPIGKGSNLAVAHALFEVLEAFRRDTGVHVAVQCCEHLNRALVVRPETVERFALDPVLVRPVPEAGGAFATVAYDAWDGTCVEAVRAHAGIDVGATLIGMHLKPVAVPVRPPKPFVGKAFVTMAVTRPRLIGGPRARYPEYRR</sequence>
<keyword evidence="3" id="KW-1185">Reference proteome</keyword>
<dbReference type="Proteomes" id="UP000267019">
    <property type="component" value="Unassembled WGS sequence"/>
</dbReference>
<comment type="similarity">
    <text evidence="1">Belongs to the UPF0340 family.</text>
</comment>
<accession>A0A660KTD3</accession>
<dbReference type="AlphaFoldDB" id="A0A660KTD3"/>
<gene>
    <name evidence="2" type="ORF">C7438_1511</name>
</gene>
<proteinExistence type="inferred from homology"/>
<dbReference type="RefSeq" id="WP_211322139.1">
    <property type="nucleotide sequence ID" value="NZ_RBIJ01000005.1"/>
</dbReference>
<evidence type="ECO:0000313" key="2">
    <source>
        <dbReference type="EMBL" id="RKQ83851.1"/>
    </source>
</evidence>
<protein>
    <recommendedName>
        <fullName evidence="1">UPF0340 protein C7438_1511</fullName>
    </recommendedName>
</protein>
<dbReference type="HAMAP" id="MF_00800">
    <property type="entry name" value="UPF0340"/>
    <property type="match status" value="1"/>
</dbReference>
<organism evidence="2 3">
    <name type="scientific">Brockia lithotrophica</name>
    <dbReference type="NCBI Taxonomy" id="933949"/>
    <lineage>
        <taxon>Bacteria</taxon>
        <taxon>Bacillati</taxon>
        <taxon>Bacillota</taxon>
        <taxon>Bacilli</taxon>
        <taxon>Bacillales</taxon>
        <taxon>Bacillales Family X. Incertae Sedis</taxon>
        <taxon>Brockia</taxon>
    </lineage>
</organism>
<evidence type="ECO:0000256" key="1">
    <source>
        <dbReference type="HAMAP-Rule" id="MF_00800"/>
    </source>
</evidence>
<dbReference type="NCBIfam" id="TIGR01440">
    <property type="entry name" value="TIGR01440 family protein"/>
    <property type="match status" value="1"/>
</dbReference>